<accession>A0A0L0FRG4</accession>
<dbReference type="Proteomes" id="UP000054560">
    <property type="component" value="Unassembled WGS sequence"/>
</dbReference>
<dbReference type="GeneID" id="25908696"/>
<reference evidence="1 2" key="1">
    <citation type="submission" date="2011-02" db="EMBL/GenBank/DDBJ databases">
        <title>The Genome Sequence of Sphaeroforma arctica JP610.</title>
        <authorList>
            <consortium name="The Broad Institute Genome Sequencing Platform"/>
            <person name="Russ C."/>
            <person name="Cuomo C."/>
            <person name="Young S.K."/>
            <person name="Zeng Q."/>
            <person name="Gargeya S."/>
            <person name="Alvarado L."/>
            <person name="Berlin A."/>
            <person name="Chapman S.B."/>
            <person name="Chen Z."/>
            <person name="Freedman E."/>
            <person name="Gellesch M."/>
            <person name="Goldberg J."/>
            <person name="Griggs A."/>
            <person name="Gujja S."/>
            <person name="Heilman E."/>
            <person name="Heiman D."/>
            <person name="Howarth C."/>
            <person name="Mehta T."/>
            <person name="Neiman D."/>
            <person name="Pearson M."/>
            <person name="Roberts A."/>
            <person name="Saif S."/>
            <person name="Shea T."/>
            <person name="Shenoy N."/>
            <person name="Sisk P."/>
            <person name="Stolte C."/>
            <person name="Sykes S."/>
            <person name="White J."/>
            <person name="Yandava C."/>
            <person name="Burger G."/>
            <person name="Gray M.W."/>
            <person name="Holland P.W.H."/>
            <person name="King N."/>
            <person name="Lang F.B.F."/>
            <person name="Roger A.J."/>
            <person name="Ruiz-Trillo I."/>
            <person name="Haas B."/>
            <person name="Nusbaum C."/>
            <person name="Birren B."/>
        </authorList>
    </citation>
    <scope>NUCLEOTIDE SEQUENCE [LARGE SCALE GENOMIC DNA]</scope>
    <source>
        <strain evidence="1 2">JP610</strain>
    </source>
</reference>
<name>A0A0L0FRG4_9EUKA</name>
<protein>
    <submittedName>
        <fullName evidence="1">Uncharacterized protein</fullName>
    </submittedName>
</protein>
<evidence type="ECO:0000313" key="1">
    <source>
        <dbReference type="EMBL" id="KNC79417.1"/>
    </source>
</evidence>
<dbReference type="EMBL" id="KQ242309">
    <property type="protein sequence ID" value="KNC79417.1"/>
    <property type="molecule type" value="Genomic_DNA"/>
</dbReference>
<gene>
    <name evidence="1" type="ORF">SARC_08192</name>
</gene>
<proteinExistence type="predicted"/>
<dbReference type="AlphaFoldDB" id="A0A0L0FRG4"/>
<evidence type="ECO:0000313" key="2">
    <source>
        <dbReference type="Proteomes" id="UP000054560"/>
    </source>
</evidence>
<dbReference type="RefSeq" id="XP_014153319.1">
    <property type="nucleotide sequence ID" value="XM_014297844.1"/>
</dbReference>
<sequence>MAHHLSRLRDRQAEEGAASGTAGLFGMEMADAGGSDQELGARLGRMSTRWSNRGRSPHAGFFLGLVKVEPVNDKAVIPSLDTVHDSIDFFLERLFAKDERIGAHIRQSYRFAGLTQVLVFLKEECAHAGTQGVKTDPTPQEASHGDRYFVDRAMAALSDLCSQLKNQRKETQKDLCKLFDKNTKEPRYVLPVTCRRARSQASEDEN</sequence>
<keyword evidence="2" id="KW-1185">Reference proteome</keyword>
<organism evidence="1 2">
    <name type="scientific">Sphaeroforma arctica JP610</name>
    <dbReference type="NCBI Taxonomy" id="667725"/>
    <lineage>
        <taxon>Eukaryota</taxon>
        <taxon>Ichthyosporea</taxon>
        <taxon>Ichthyophonida</taxon>
        <taxon>Sphaeroforma</taxon>
    </lineage>
</organism>